<dbReference type="eggNOG" id="KOG0042">
    <property type="taxonomic scope" value="Eukaryota"/>
</dbReference>
<dbReference type="GO" id="GO:0004368">
    <property type="term" value="F:glycerol-3-phosphate dehydrogenase (quinone) activity"/>
    <property type="evidence" value="ECO:0007669"/>
    <property type="project" value="UniProtKB-EC"/>
</dbReference>
<proteinExistence type="inferred from homology"/>
<dbReference type="Gene3D" id="3.30.9.10">
    <property type="entry name" value="D-Amino Acid Oxidase, subunit A, domain 2"/>
    <property type="match status" value="1"/>
</dbReference>
<evidence type="ECO:0000256" key="7">
    <source>
        <dbReference type="RuleBase" id="RU361217"/>
    </source>
</evidence>
<name>B4GKG7_DROPE</name>
<evidence type="ECO:0000256" key="4">
    <source>
        <dbReference type="ARBA" id="ARBA00022630"/>
    </source>
</evidence>
<dbReference type="Pfam" id="PF16901">
    <property type="entry name" value="DAO_C"/>
    <property type="match status" value="1"/>
</dbReference>
<protein>
    <recommendedName>
        <fullName evidence="3 7">Glycerol-3-phosphate dehydrogenase</fullName>
        <ecNumber evidence="3 7">1.1.5.3</ecNumber>
    </recommendedName>
</protein>
<dbReference type="PhylomeDB" id="B4GKG7"/>
<dbReference type="SUPFAM" id="SSF51905">
    <property type="entry name" value="FAD/NAD(P)-binding domain"/>
    <property type="match status" value="1"/>
</dbReference>
<dbReference type="InterPro" id="IPR000447">
    <property type="entry name" value="G3P_DH_FAD-dep"/>
</dbReference>
<comment type="similarity">
    <text evidence="2 7">Belongs to the FAD-dependent glycerol-3-phosphate dehydrogenase family.</text>
</comment>
<evidence type="ECO:0000256" key="6">
    <source>
        <dbReference type="ARBA" id="ARBA00023002"/>
    </source>
</evidence>
<dbReference type="AlphaFoldDB" id="B4GKG7"/>
<evidence type="ECO:0000313" key="11">
    <source>
        <dbReference type="EMBL" id="EDW37133.1"/>
    </source>
</evidence>
<dbReference type="InterPro" id="IPR038299">
    <property type="entry name" value="DAO_C_sf"/>
</dbReference>
<dbReference type="HOGENOM" id="CLU_015740_4_0_1"/>
<dbReference type="OMA" id="RNEYACT"/>
<dbReference type="PANTHER" id="PTHR11985:SF15">
    <property type="entry name" value="GLYCEROL-3-PHOSPHATE DEHYDROGENASE, MITOCHONDRIAL"/>
    <property type="match status" value="1"/>
</dbReference>
<dbReference type="Proteomes" id="UP000008744">
    <property type="component" value="Unassembled WGS sequence"/>
</dbReference>
<keyword evidence="6 7" id="KW-0560">Oxidoreductase</keyword>
<evidence type="ECO:0000256" key="5">
    <source>
        <dbReference type="ARBA" id="ARBA00022827"/>
    </source>
</evidence>
<comment type="cofactor">
    <cofactor evidence="1 7">
        <name>FAD</name>
        <dbReference type="ChEBI" id="CHEBI:57692"/>
    </cofactor>
</comment>
<evidence type="ECO:0000256" key="8">
    <source>
        <dbReference type="SAM" id="MobiDB-lite"/>
    </source>
</evidence>
<evidence type="ECO:0000256" key="1">
    <source>
        <dbReference type="ARBA" id="ARBA00001974"/>
    </source>
</evidence>
<dbReference type="EMBL" id="CH479184">
    <property type="protein sequence ID" value="EDW37133.1"/>
    <property type="molecule type" value="Genomic_DNA"/>
</dbReference>
<dbReference type="Gene3D" id="3.50.50.60">
    <property type="entry name" value="FAD/NAD(P)-binding domain"/>
    <property type="match status" value="1"/>
</dbReference>
<evidence type="ECO:0000259" key="9">
    <source>
        <dbReference type="Pfam" id="PF01266"/>
    </source>
</evidence>
<evidence type="ECO:0000259" key="10">
    <source>
        <dbReference type="Pfam" id="PF16901"/>
    </source>
</evidence>
<reference evidence="11 12" key="1">
    <citation type="journal article" date="2007" name="Nature">
        <title>Evolution of genes and genomes on the Drosophila phylogeny.</title>
        <authorList>
            <consortium name="Drosophila 12 Genomes Consortium"/>
            <person name="Clark A.G."/>
            <person name="Eisen M.B."/>
            <person name="Smith D.R."/>
            <person name="Bergman C.M."/>
            <person name="Oliver B."/>
            <person name="Markow T.A."/>
            <person name="Kaufman T.C."/>
            <person name="Kellis M."/>
            <person name="Gelbart W."/>
            <person name="Iyer V.N."/>
            <person name="Pollard D.A."/>
            <person name="Sackton T.B."/>
            <person name="Larracuente A.M."/>
            <person name="Singh N.D."/>
            <person name="Abad J.P."/>
            <person name="Abt D.N."/>
            <person name="Adryan B."/>
            <person name="Aguade M."/>
            <person name="Akashi H."/>
            <person name="Anderson W.W."/>
            <person name="Aquadro C.F."/>
            <person name="Ardell D.H."/>
            <person name="Arguello R."/>
            <person name="Artieri C.G."/>
            <person name="Barbash D.A."/>
            <person name="Barker D."/>
            <person name="Barsanti P."/>
            <person name="Batterham P."/>
            <person name="Batzoglou S."/>
            <person name="Begun D."/>
            <person name="Bhutkar A."/>
            <person name="Blanco E."/>
            <person name="Bosak S.A."/>
            <person name="Bradley R.K."/>
            <person name="Brand A.D."/>
            <person name="Brent M.R."/>
            <person name="Brooks A.N."/>
            <person name="Brown R.H."/>
            <person name="Butlin R.K."/>
            <person name="Caggese C."/>
            <person name="Calvi B.R."/>
            <person name="Bernardo de Carvalho A."/>
            <person name="Caspi A."/>
            <person name="Castrezana S."/>
            <person name="Celniker S.E."/>
            <person name="Chang J.L."/>
            <person name="Chapple C."/>
            <person name="Chatterji S."/>
            <person name="Chinwalla A."/>
            <person name="Civetta A."/>
            <person name="Clifton S.W."/>
            <person name="Comeron J.M."/>
            <person name="Costello J.C."/>
            <person name="Coyne J.A."/>
            <person name="Daub J."/>
            <person name="David R.G."/>
            <person name="Delcher A.L."/>
            <person name="Delehaunty K."/>
            <person name="Do C.B."/>
            <person name="Ebling H."/>
            <person name="Edwards K."/>
            <person name="Eickbush T."/>
            <person name="Evans J.D."/>
            <person name="Filipski A."/>
            <person name="Findeiss S."/>
            <person name="Freyhult E."/>
            <person name="Fulton L."/>
            <person name="Fulton R."/>
            <person name="Garcia A.C."/>
            <person name="Gardiner A."/>
            <person name="Garfield D.A."/>
            <person name="Garvin B.E."/>
            <person name="Gibson G."/>
            <person name="Gilbert D."/>
            <person name="Gnerre S."/>
            <person name="Godfrey J."/>
            <person name="Good R."/>
            <person name="Gotea V."/>
            <person name="Gravely B."/>
            <person name="Greenberg A.J."/>
            <person name="Griffiths-Jones S."/>
            <person name="Gross S."/>
            <person name="Guigo R."/>
            <person name="Gustafson E.A."/>
            <person name="Haerty W."/>
            <person name="Hahn M.W."/>
            <person name="Halligan D.L."/>
            <person name="Halpern A.L."/>
            <person name="Halter G.M."/>
            <person name="Han M.V."/>
            <person name="Heger A."/>
            <person name="Hillier L."/>
            <person name="Hinrichs A.S."/>
            <person name="Holmes I."/>
            <person name="Hoskins R.A."/>
            <person name="Hubisz M.J."/>
            <person name="Hultmark D."/>
            <person name="Huntley M.A."/>
            <person name="Jaffe D.B."/>
            <person name="Jagadeeshan S."/>
            <person name="Jeck W.R."/>
            <person name="Johnson J."/>
            <person name="Jones C.D."/>
            <person name="Jordan W.C."/>
            <person name="Karpen G.H."/>
            <person name="Kataoka E."/>
            <person name="Keightley P.D."/>
            <person name="Kheradpour P."/>
            <person name="Kirkness E.F."/>
            <person name="Koerich L.B."/>
            <person name="Kristiansen K."/>
            <person name="Kudrna D."/>
            <person name="Kulathinal R.J."/>
            <person name="Kumar S."/>
            <person name="Kwok R."/>
            <person name="Lander E."/>
            <person name="Langley C.H."/>
            <person name="Lapoint R."/>
            <person name="Lazzaro B.P."/>
            <person name="Lee S.J."/>
            <person name="Levesque L."/>
            <person name="Li R."/>
            <person name="Lin C.F."/>
            <person name="Lin M.F."/>
            <person name="Lindblad-Toh K."/>
            <person name="Llopart A."/>
            <person name="Long M."/>
            <person name="Low L."/>
            <person name="Lozovsky E."/>
            <person name="Lu J."/>
            <person name="Luo M."/>
            <person name="Machado C.A."/>
            <person name="Makalowski W."/>
            <person name="Marzo M."/>
            <person name="Matsuda M."/>
            <person name="Matzkin L."/>
            <person name="McAllister B."/>
            <person name="McBride C.S."/>
            <person name="McKernan B."/>
            <person name="McKernan K."/>
            <person name="Mendez-Lago M."/>
            <person name="Minx P."/>
            <person name="Mollenhauer M.U."/>
            <person name="Montooth K."/>
            <person name="Mount S.M."/>
            <person name="Mu X."/>
            <person name="Myers E."/>
            <person name="Negre B."/>
            <person name="Newfeld S."/>
            <person name="Nielsen R."/>
            <person name="Noor M.A."/>
            <person name="O'Grady P."/>
            <person name="Pachter L."/>
            <person name="Papaceit M."/>
            <person name="Parisi M.J."/>
            <person name="Parisi M."/>
            <person name="Parts L."/>
            <person name="Pedersen J.S."/>
            <person name="Pesole G."/>
            <person name="Phillippy A.M."/>
            <person name="Ponting C.P."/>
            <person name="Pop M."/>
            <person name="Porcelli D."/>
            <person name="Powell J.R."/>
            <person name="Prohaska S."/>
            <person name="Pruitt K."/>
            <person name="Puig M."/>
            <person name="Quesneville H."/>
            <person name="Ram K.R."/>
            <person name="Rand D."/>
            <person name="Rasmussen M.D."/>
            <person name="Reed L.K."/>
            <person name="Reenan R."/>
            <person name="Reily A."/>
            <person name="Remington K.A."/>
            <person name="Rieger T.T."/>
            <person name="Ritchie M.G."/>
            <person name="Robin C."/>
            <person name="Rogers Y.H."/>
            <person name="Rohde C."/>
            <person name="Rozas J."/>
            <person name="Rubenfield M.J."/>
            <person name="Ruiz A."/>
            <person name="Russo S."/>
            <person name="Salzberg S.L."/>
            <person name="Sanchez-Gracia A."/>
            <person name="Saranga D.J."/>
            <person name="Sato H."/>
            <person name="Schaeffer S.W."/>
            <person name="Schatz M.C."/>
            <person name="Schlenke T."/>
            <person name="Schwartz R."/>
            <person name="Segarra C."/>
            <person name="Singh R.S."/>
            <person name="Sirot L."/>
            <person name="Sirota M."/>
            <person name="Sisneros N.B."/>
            <person name="Smith C.D."/>
            <person name="Smith T.F."/>
            <person name="Spieth J."/>
            <person name="Stage D.E."/>
            <person name="Stark A."/>
            <person name="Stephan W."/>
            <person name="Strausberg R.L."/>
            <person name="Strempel S."/>
            <person name="Sturgill D."/>
            <person name="Sutton G."/>
            <person name="Sutton G.G."/>
            <person name="Tao W."/>
            <person name="Teichmann S."/>
            <person name="Tobari Y.N."/>
            <person name="Tomimura Y."/>
            <person name="Tsolas J.M."/>
            <person name="Valente V.L."/>
            <person name="Venter E."/>
            <person name="Venter J.C."/>
            <person name="Vicario S."/>
            <person name="Vieira F.G."/>
            <person name="Vilella A.J."/>
            <person name="Villasante A."/>
            <person name="Walenz B."/>
            <person name="Wang J."/>
            <person name="Wasserman M."/>
            <person name="Watts T."/>
            <person name="Wilson D."/>
            <person name="Wilson R.K."/>
            <person name="Wing R.A."/>
            <person name="Wolfner M.F."/>
            <person name="Wong A."/>
            <person name="Wong G.K."/>
            <person name="Wu C.I."/>
            <person name="Wu G."/>
            <person name="Yamamoto D."/>
            <person name="Yang H.P."/>
            <person name="Yang S.P."/>
            <person name="Yorke J.A."/>
            <person name="Yoshida K."/>
            <person name="Zdobnov E."/>
            <person name="Zhang P."/>
            <person name="Zhang Y."/>
            <person name="Zimin A.V."/>
            <person name="Baldwin J."/>
            <person name="Abdouelleil A."/>
            <person name="Abdulkadir J."/>
            <person name="Abebe A."/>
            <person name="Abera B."/>
            <person name="Abreu J."/>
            <person name="Acer S.C."/>
            <person name="Aftuck L."/>
            <person name="Alexander A."/>
            <person name="An P."/>
            <person name="Anderson E."/>
            <person name="Anderson S."/>
            <person name="Arachi H."/>
            <person name="Azer M."/>
            <person name="Bachantsang P."/>
            <person name="Barry A."/>
            <person name="Bayul T."/>
            <person name="Berlin A."/>
            <person name="Bessette D."/>
            <person name="Bloom T."/>
            <person name="Blye J."/>
            <person name="Boguslavskiy L."/>
            <person name="Bonnet C."/>
            <person name="Boukhgalter B."/>
            <person name="Bourzgui I."/>
            <person name="Brown A."/>
            <person name="Cahill P."/>
            <person name="Channer S."/>
            <person name="Cheshatsang Y."/>
            <person name="Chuda L."/>
            <person name="Citroen M."/>
            <person name="Collymore A."/>
            <person name="Cooke P."/>
            <person name="Costello M."/>
            <person name="D'Aco K."/>
            <person name="Daza R."/>
            <person name="De Haan G."/>
            <person name="DeGray S."/>
            <person name="DeMaso C."/>
            <person name="Dhargay N."/>
            <person name="Dooley K."/>
            <person name="Dooley E."/>
            <person name="Doricent M."/>
            <person name="Dorje P."/>
            <person name="Dorjee K."/>
            <person name="Dupes A."/>
            <person name="Elong R."/>
            <person name="Falk J."/>
            <person name="Farina A."/>
            <person name="Faro S."/>
            <person name="Ferguson D."/>
            <person name="Fisher S."/>
            <person name="Foley C.D."/>
            <person name="Franke A."/>
            <person name="Friedrich D."/>
            <person name="Gadbois L."/>
            <person name="Gearin G."/>
            <person name="Gearin C.R."/>
            <person name="Giannoukos G."/>
            <person name="Goode T."/>
            <person name="Graham J."/>
            <person name="Grandbois E."/>
            <person name="Grewal S."/>
            <person name="Gyaltsen K."/>
            <person name="Hafez N."/>
            <person name="Hagos B."/>
            <person name="Hall J."/>
            <person name="Henson C."/>
            <person name="Hollinger A."/>
            <person name="Honan T."/>
            <person name="Huard M.D."/>
            <person name="Hughes L."/>
            <person name="Hurhula B."/>
            <person name="Husby M.E."/>
            <person name="Kamat A."/>
            <person name="Kanga B."/>
            <person name="Kashin S."/>
            <person name="Khazanovich D."/>
            <person name="Kisner P."/>
            <person name="Lance K."/>
            <person name="Lara M."/>
            <person name="Lee W."/>
            <person name="Lennon N."/>
            <person name="Letendre F."/>
            <person name="LeVine R."/>
            <person name="Lipovsky A."/>
            <person name="Liu X."/>
            <person name="Liu J."/>
            <person name="Liu S."/>
            <person name="Lokyitsang T."/>
            <person name="Lokyitsang Y."/>
            <person name="Lubonja R."/>
            <person name="Lui A."/>
            <person name="MacDonald P."/>
            <person name="Magnisalis V."/>
            <person name="Maru K."/>
            <person name="Matthews C."/>
            <person name="McCusker W."/>
            <person name="McDonough S."/>
            <person name="Mehta T."/>
            <person name="Meldrim J."/>
            <person name="Meneus L."/>
            <person name="Mihai O."/>
            <person name="Mihalev A."/>
            <person name="Mihova T."/>
            <person name="Mittelman R."/>
            <person name="Mlenga V."/>
            <person name="Montmayeur A."/>
            <person name="Mulrain L."/>
            <person name="Navidi A."/>
            <person name="Naylor J."/>
            <person name="Negash T."/>
            <person name="Nguyen T."/>
            <person name="Nguyen N."/>
            <person name="Nicol R."/>
            <person name="Norbu C."/>
            <person name="Norbu N."/>
            <person name="Novod N."/>
            <person name="O'Neill B."/>
            <person name="Osman S."/>
            <person name="Markiewicz E."/>
            <person name="Oyono O.L."/>
            <person name="Patti C."/>
            <person name="Phunkhang P."/>
            <person name="Pierre F."/>
            <person name="Priest M."/>
            <person name="Raghuraman S."/>
            <person name="Rege F."/>
            <person name="Reyes R."/>
            <person name="Rise C."/>
            <person name="Rogov P."/>
            <person name="Ross K."/>
            <person name="Ryan E."/>
            <person name="Settipalli S."/>
            <person name="Shea T."/>
            <person name="Sherpa N."/>
            <person name="Shi L."/>
            <person name="Shih D."/>
            <person name="Sparrow T."/>
            <person name="Spaulding J."/>
            <person name="Stalker J."/>
            <person name="Stange-Thomann N."/>
            <person name="Stavropoulos S."/>
            <person name="Stone C."/>
            <person name="Strader C."/>
            <person name="Tesfaye S."/>
            <person name="Thomson T."/>
            <person name="Thoulutsang Y."/>
            <person name="Thoulutsang D."/>
            <person name="Topham K."/>
            <person name="Topping I."/>
            <person name="Tsamla T."/>
            <person name="Vassiliev H."/>
            <person name="Vo A."/>
            <person name="Wangchuk T."/>
            <person name="Wangdi T."/>
            <person name="Weiand M."/>
            <person name="Wilkinson J."/>
            <person name="Wilson A."/>
            <person name="Yadav S."/>
            <person name="Young G."/>
            <person name="Yu Q."/>
            <person name="Zembek L."/>
            <person name="Zhong D."/>
            <person name="Zimmer A."/>
            <person name="Zwirko Z."/>
            <person name="Jaffe D.B."/>
            <person name="Alvarez P."/>
            <person name="Brockman W."/>
            <person name="Butler J."/>
            <person name="Chin C."/>
            <person name="Gnerre S."/>
            <person name="Grabherr M."/>
            <person name="Kleber M."/>
            <person name="Mauceli E."/>
            <person name="MacCallum I."/>
        </authorList>
    </citation>
    <scope>NUCLEOTIDE SEQUENCE [LARGE SCALE GENOMIC DNA]</scope>
    <source>
        <strain evidence="12">MSH-3 / Tucson 14011-0111.49</strain>
    </source>
</reference>
<evidence type="ECO:0000256" key="3">
    <source>
        <dbReference type="ARBA" id="ARBA00013029"/>
    </source>
</evidence>
<evidence type="ECO:0000256" key="2">
    <source>
        <dbReference type="ARBA" id="ARBA00007330"/>
    </source>
</evidence>
<gene>
    <name evidence="11" type="primary">Dper\GL26078</name>
    <name evidence="11" type="ORF">Dper_GL26078</name>
</gene>
<dbReference type="InterPro" id="IPR036188">
    <property type="entry name" value="FAD/NAD-bd_sf"/>
</dbReference>
<comment type="catalytic activity">
    <reaction evidence="7">
        <text>a quinone + sn-glycerol 3-phosphate = dihydroxyacetone phosphate + a quinol</text>
        <dbReference type="Rhea" id="RHEA:18977"/>
        <dbReference type="ChEBI" id="CHEBI:24646"/>
        <dbReference type="ChEBI" id="CHEBI:57597"/>
        <dbReference type="ChEBI" id="CHEBI:57642"/>
        <dbReference type="ChEBI" id="CHEBI:132124"/>
        <dbReference type="EC" id="1.1.5.3"/>
    </reaction>
</comment>
<accession>B4GKG7</accession>
<dbReference type="SMR" id="B4GKG7"/>
<feature type="region of interest" description="Disordered" evidence="8">
    <location>
        <begin position="739"/>
        <end position="770"/>
    </location>
</feature>
<dbReference type="PRINTS" id="PR01001">
    <property type="entry name" value="FADG3PDH"/>
</dbReference>
<dbReference type="EC" id="1.1.5.3" evidence="3 7"/>
<keyword evidence="4 7" id="KW-0285">Flavoprotein</keyword>
<dbReference type="OrthoDB" id="264015at2759"/>
<dbReference type="PANTHER" id="PTHR11985">
    <property type="entry name" value="GLYCEROL-3-PHOSPHATE DEHYDROGENASE"/>
    <property type="match status" value="1"/>
</dbReference>
<feature type="domain" description="FAD dependent oxidoreductase" evidence="9">
    <location>
        <begin position="89"/>
        <end position="422"/>
    </location>
</feature>
<keyword evidence="5" id="KW-0274">FAD</keyword>
<dbReference type="STRING" id="7234.B4GKG7"/>
<evidence type="ECO:0000313" key="12">
    <source>
        <dbReference type="Proteomes" id="UP000008744"/>
    </source>
</evidence>
<dbReference type="PROSITE" id="PS00977">
    <property type="entry name" value="FAD_G3PDH_1"/>
    <property type="match status" value="1"/>
</dbReference>
<dbReference type="InterPro" id="IPR006076">
    <property type="entry name" value="FAD-dep_OxRdtase"/>
</dbReference>
<feature type="domain" description="Alpha-glycerophosphate oxidase C-terminal" evidence="10">
    <location>
        <begin position="505"/>
        <end position="623"/>
    </location>
</feature>
<dbReference type="GO" id="GO:0005739">
    <property type="term" value="C:mitochondrion"/>
    <property type="evidence" value="ECO:0007669"/>
    <property type="project" value="TreeGrafter"/>
</dbReference>
<keyword evidence="12" id="KW-1185">Reference proteome</keyword>
<sequence>MTRPGHCQGNDKRTTIFRGTHSQVKRTTIPMDLGHGGRPSRVCSSWVSSPPLLRKTGCLTLPKSRQACTHKRTPTRLEHLCAMKKEEYDVLVIGGGSAGCGCAVDAASRGLKTALIDAVDFSSGASSKSSKLIDGSGSYITDIIRDKDFEHLHMMQQVMSERATMLKIAPHLNRVQPMLMPIYSVVRLPLYWLGFKAYDWLAGASNVRSSHFLSKEETLDEFPLLKSKGLRGGLVYYDGQVDDARMCIALVMTAVHLGANVANHMELIELIRKDGCCRCAGVRDVLTDEKFYIEAKSVINATGAHTDTVRQLSDSTTMPISMPTLGTTLALPSYFGSLQYGLLCPAASQHDPTLVMVPFENHVLLGTSEGVVDDIGQIPTPQPEDVELLLDSARDHMEKTVQLGPENVLSAWTAMRPAVVCPSEARPEARPEVRPEAGPELGLELRPDAVVDKKRPLVRNYLLEISEGRLITLGGGRWSTYRVMAAEAVDAAIDVCDLNPDLPDSCTSDLILDGAENWCFMLPLDFVQAYDVPMDVAQHIADSYGSNGHTLLSEATSKKRLHCHFPYIEAEVQYAARHEYACTLVDIIARRLRVAFVDALAALDMLPRILDIMSEHHKWSETEQTKQLVLAQHFLVRQMGLGSVVKAKKKLQTNAKIKESTTTASCPSKPQIHARKFFKALAMGVSSPKIVHSLCRKPKKSEKYQFAVTKTKKKSTAKEKFPTPETPYGFLALPGTSGITTAAATSPAPPETGLDPTTTSTDKRDPPSSVWRNKFMC</sequence>
<dbReference type="GO" id="GO:0006072">
    <property type="term" value="P:glycerol-3-phosphate metabolic process"/>
    <property type="evidence" value="ECO:0007669"/>
    <property type="project" value="UniProtKB-UniRule"/>
</dbReference>
<organism evidence="12">
    <name type="scientific">Drosophila persimilis</name>
    <name type="common">Fruit fly</name>
    <dbReference type="NCBI Taxonomy" id="7234"/>
    <lineage>
        <taxon>Eukaryota</taxon>
        <taxon>Metazoa</taxon>
        <taxon>Ecdysozoa</taxon>
        <taxon>Arthropoda</taxon>
        <taxon>Hexapoda</taxon>
        <taxon>Insecta</taxon>
        <taxon>Pterygota</taxon>
        <taxon>Neoptera</taxon>
        <taxon>Endopterygota</taxon>
        <taxon>Diptera</taxon>
        <taxon>Brachycera</taxon>
        <taxon>Muscomorpha</taxon>
        <taxon>Ephydroidea</taxon>
        <taxon>Drosophilidae</taxon>
        <taxon>Drosophila</taxon>
        <taxon>Sophophora</taxon>
    </lineage>
</organism>
<dbReference type="Gene3D" id="1.10.8.870">
    <property type="entry name" value="Alpha-glycerophosphate oxidase, cap domain"/>
    <property type="match status" value="1"/>
</dbReference>
<dbReference type="Pfam" id="PF01266">
    <property type="entry name" value="DAO"/>
    <property type="match status" value="1"/>
</dbReference>
<dbReference type="InterPro" id="IPR031656">
    <property type="entry name" value="DAO_C"/>
</dbReference>